<sequence length="372" mass="41923">MTIIFKNVGELSLQYLKHVYDIKAGTLLLQTKENRETLDSIVGFACRENPKRHFILINKLIGRYTPTAPSLMRATYNKLAEKIGSGTGCYVVSFAEAATGLGAGVADSLARAQNEPVYFQHTTRHKLEQELWFTVDEAHSHAVNHMFYKPSDDLYNEIIKSKKLIIIDDEITTGRTIKVFLSKILAFLPDLEEVVITSIVDLMDQNNQLQTLDVAVPIRYVSLLKANISLQKDPSFNPSLPTKVNAGLDHSASIASVGRCALRMPYNKCLNAIKSEQSTLVIADGEHQYIPFLLAEELEKKGVEVAFQAINRSPILVCDEIVNKVKIAAKAEQTEHYLYNFFPENKSVFVISEHEYDGLLFSEKIQYHEWRG</sequence>
<comment type="caution">
    <text evidence="3">The sequence shown here is derived from an EMBL/GenBank/DDBJ whole genome shotgun (WGS) entry which is preliminary data.</text>
</comment>
<feature type="domain" description="TRSP" evidence="1">
    <location>
        <begin position="270"/>
        <end position="356"/>
    </location>
</feature>
<dbReference type="InterPro" id="IPR029057">
    <property type="entry name" value="PRTase-like"/>
</dbReference>
<organism evidence="3 4">
    <name type="scientific">Psychromonas aquatilis</name>
    <dbReference type="NCBI Taxonomy" id="2005072"/>
    <lineage>
        <taxon>Bacteria</taxon>
        <taxon>Pseudomonadati</taxon>
        <taxon>Pseudomonadota</taxon>
        <taxon>Gammaproteobacteria</taxon>
        <taxon>Alteromonadales</taxon>
        <taxon>Psychromonadaceae</taxon>
        <taxon>Psychromonas</taxon>
    </lineage>
</organism>
<dbReference type="InterPro" id="IPR011214">
    <property type="entry name" value="UCP020967"/>
</dbReference>
<dbReference type="SUPFAM" id="SSF53271">
    <property type="entry name" value="PRTase-like"/>
    <property type="match status" value="1"/>
</dbReference>
<dbReference type="EMBL" id="JBAKAZ010000003">
    <property type="protein sequence ID" value="MEL0628242.1"/>
    <property type="molecule type" value="Genomic_DNA"/>
</dbReference>
<dbReference type="Gene3D" id="3.40.50.2020">
    <property type="match status" value="1"/>
</dbReference>
<protein>
    <submittedName>
        <fullName evidence="3">Phosphoribosyltransferase domain-containing protein</fullName>
    </submittedName>
</protein>
<dbReference type="InterPro" id="IPR022537">
    <property type="entry name" value="TRSP_dom"/>
</dbReference>
<dbReference type="GO" id="GO:0016757">
    <property type="term" value="F:glycosyltransferase activity"/>
    <property type="evidence" value="ECO:0007669"/>
    <property type="project" value="UniProtKB-KW"/>
</dbReference>
<dbReference type="RefSeq" id="WP_341596191.1">
    <property type="nucleotide sequence ID" value="NZ_JBAKAZ010000003.1"/>
</dbReference>
<name>A0ABU9GLP0_9GAMM</name>
<keyword evidence="3" id="KW-0808">Transferase</keyword>
<reference evidence="3 4" key="1">
    <citation type="submission" date="2024-02" db="EMBL/GenBank/DDBJ databases">
        <title>Bacteria isolated from the canopy kelp, Nereocystis luetkeana.</title>
        <authorList>
            <person name="Pfister C.A."/>
            <person name="Younker I.T."/>
            <person name="Light S.H."/>
        </authorList>
    </citation>
    <scope>NUCLEOTIDE SEQUENCE [LARGE SCALE GENOMIC DNA]</scope>
    <source>
        <strain evidence="3 4">TI.1.05</strain>
    </source>
</reference>
<proteinExistence type="predicted"/>
<accession>A0ABU9GLP0</accession>
<dbReference type="Pfam" id="PF12500">
    <property type="entry name" value="TRSP"/>
    <property type="match status" value="1"/>
</dbReference>
<keyword evidence="3" id="KW-0328">Glycosyltransferase</keyword>
<feature type="domain" description="Orotate phosphoribosyltransferase-like" evidence="2">
    <location>
        <begin position="42"/>
        <end position="226"/>
    </location>
</feature>
<evidence type="ECO:0000259" key="1">
    <source>
        <dbReference type="Pfam" id="PF12500"/>
    </source>
</evidence>
<evidence type="ECO:0000259" key="2">
    <source>
        <dbReference type="Pfam" id="PF15609"/>
    </source>
</evidence>
<dbReference type="Proteomes" id="UP001369082">
    <property type="component" value="Unassembled WGS sequence"/>
</dbReference>
<dbReference type="InterPro" id="IPR041688">
    <property type="entry name" value="PRTase_2"/>
</dbReference>
<dbReference type="PIRSF" id="PIRSF020967">
    <property type="entry name" value="UCP020967"/>
    <property type="match status" value="1"/>
</dbReference>
<gene>
    <name evidence="3" type="ORF">V6256_01360</name>
</gene>
<keyword evidence="4" id="KW-1185">Reference proteome</keyword>
<evidence type="ECO:0000313" key="3">
    <source>
        <dbReference type="EMBL" id="MEL0628242.1"/>
    </source>
</evidence>
<evidence type="ECO:0000313" key="4">
    <source>
        <dbReference type="Proteomes" id="UP001369082"/>
    </source>
</evidence>
<dbReference type="Pfam" id="PF15609">
    <property type="entry name" value="PRTase_2"/>
    <property type="match status" value="1"/>
</dbReference>